<name>A0AB74UEA7_9GAMM</name>
<keyword evidence="1" id="KW-0812">Transmembrane</keyword>
<feature type="transmembrane region" description="Helical" evidence="1">
    <location>
        <begin position="39"/>
        <end position="57"/>
    </location>
</feature>
<reference evidence="2" key="1">
    <citation type="submission" date="2024-06" db="EMBL/GenBank/DDBJ databases">
        <title>Complete genome of Salinicola endophyticus HNIBRBA4755.</title>
        <authorList>
            <person name="Shin S.Y."/>
            <person name="Kang H."/>
            <person name="Song J."/>
        </authorList>
    </citation>
    <scope>NUCLEOTIDE SEQUENCE</scope>
    <source>
        <strain evidence="2">HNIBRBA4755</strain>
    </source>
</reference>
<keyword evidence="1" id="KW-0472">Membrane</keyword>
<feature type="transmembrane region" description="Helical" evidence="1">
    <location>
        <begin position="12"/>
        <end position="33"/>
    </location>
</feature>
<evidence type="ECO:0000313" key="2">
    <source>
        <dbReference type="EMBL" id="XCJ79949.1"/>
    </source>
</evidence>
<gene>
    <name evidence="2" type="ORF">ABV408_01890</name>
</gene>
<proteinExistence type="predicted"/>
<protein>
    <submittedName>
        <fullName evidence="2">Uncharacterized protein</fullName>
    </submittedName>
</protein>
<evidence type="ECO:0000256" key="1">
    <source>
        <dbReference type="SAM" id="Phobius"/>
    </source>
</evidence>
<sequence length="76" mass="8706">MATTKQRDGLRRMAIASQAVGFVAIIALETWLGDAARPWQGLTLVLMLLAAGWLALVRRYRRNRERRRRDAAREDV</sequence>
<dbReference type="EMBL" id="CP159578">
    <property type="protein sequence ID" value="XCJ79949.1"/>
    <property type="molecule type" value="Genomic_DNA"/>
</dbReference>
<keyword evidence="1" id="KW-1133">Transmembrane helix</keyword>
<dbReference type="RefSeq" id="WP_353980813.1">
    <property type="nucleotide sequence ID" value="NZ_CP159578.1"/>
</dbReference>
<organism evidence="2">
    <name type="scientific">Salinicola endophyticus</name>
    <dbReference type="NCBI Taxonomy" id="1949083"/>
    <lineage>
        <taxon>Bacteria</taxon>
        <taxon>Pseudomonadati</taxon>
        <taxon>Pseudomonadota</taxon>
        <taxon>Gammaproteobacteria</taxon>
        <taxon>Oceanospirillales</taxon>
        <taxon>Halomonadaceae</taxon>
        <taxon>Salinicola</taxon>
    </lineage>
</organism>
<accession>A0AB74UEA7</accession>
<dbReference type="AlphaFoldDB" id="A0AB74UEA7"/>